<dbReference type="PROSITE" id="PS50262">
    <property type="entry name" value="G_PROTEIN_RECEP_F1_2"/>
    <property type="match status" value="1"/>
</dbReference>
<evidence type="ECO:0000256" key="11">
    <source>
        <dbReference type="SAM" id="Phobius"/>
    </source>
</evidence>
<evidence type="ECO:0000256" key="7">
    <source>
        <dbReference type="ARBA" id="ARBA00023136"/>
    </source>
</evidence>
<evidence type="ECO:0000256" key="4">
    <source>
        <dbReference type="ARBA" id="ARBA00022692"/>
    </source>
</evidence>
<dbReference type="FunFam" id="1.20.1070.10:FF:000378">
    <property type="entry name" value="CG18208-like amine receptor"/>
    <property type="match status" value="1"/>
</dbReference>
<evidence type="ECO:0000256" key="2">
    <source>
        <dbReference type="ARBA" id="ARBA00010663"/>
    </source>
</evidence>
<feature type="transmembrane region" description="Helical" evidence="11">
    <location>
        <begin position="345"/>
        <end position="368"/>
    </location>
</feature>
<gene>
    <name evidence="13" type="ORF">Pcinc_033506</name>
</gene>
<evidence type="ECO:0000259" key="12">
    <source>
        <dbReference type="PROSITE" id="PS50262"/>
    </source>
</evidence>
<feature type="domain" description="G-protein coupled receptors family 1 profile" evidence="12">
    <location>
        <begin position="1"/>
        <end position="365"/>
    </location>
</feature>
<keyword evidence="8" id="KW-0675">Receptor</keyword>
<keyword evidence="7 11" id="KW-0472">Membrane</keyword>
<sequence length="382" mass="41745">MMKGGGKNGPRGRVSDDLGYVIYSALGSFYIPSCIMIFVYIRIYYAAKARARRGVPKKKQQAGNAGGRQVDDKPAKGKSASKEGGGCGTTTTSFTRVDAPSPIPGQAADDSRNGSGERTGLLSKKVLICDVRVHEELTPSRCGTPDDLADEEEPLRTVSEQVDADHRNHNTKSENNGLYLGPIGSDNPDLTMDLPTPSAPSTPVREPNNSSNAGVTMASPAGSLRRSVPPPNMDGDQLSDIEPSSSDSGVVTRCSVVKPLKLRFCHPLLGKKLTKPKRELIDMGRVSTPKALDPEKEKRRLARKKEKRATLILGLIMGSFIACWLPFFFMYILGPLCPACHIPGYAFDLAFWLGYMNSAFNPVIYTIFNKDFRRAFRKILFK</sequence>
<keyword evidence="9" id="KW-0807">Transducer</keyword>
<dbReference type="PRINTS" id="PR00237">
    <property type="entry name" value="GPCRRHODOPSN"/>
</dbReference>
<evidence type="ECO:0000256" key="9">
    <source>
        <dbReference type="ARBA" id="ARBA00023224"/>
    </source>
</evidence>
<dbReference type="PANTHER" id="PTHR24248">
    <property type="entry name" value="ADRENERGIC RECEPTOR-RELATED G-PROTEIN COUPLED RECEPTOR"/>
    <property type="match status" value="1"/>
</dbReference>
<organism evidence="13 14">
    <name type="scientific">Petrolisthes cinctipes</name>
    <name type="common">Flat porcelain crab</name>
    <dbReference type="NCBI Taxonomy" id="88211"/>
    <lineage>
        <taxon>Eukaryota</taxon>
        <taxon>Metazoa</taxon>
        <taxon>Ecdysozoa</taxon>
        <taxon>Arthropoda</taxon>
        <taxon>Crustacea</taxon>
        <taxon>Multicrustacea</taxon>
        <taxon>Malacostraca</taxon>
        <taxon>Eumalacostraca</taxon>
        <taxon>Eucarida</taxon>
        <taxon>Decapoda</taxon>
        <taxon>Pleocyemata</taxon>
        <taxon>Anomura</taxon>
        <taxon>Galatheoidea</taxon>
        <taxon>Porcellanidae</taxon>
        <taxon>Petrolisthes</taxon>
    </lineage>
</organism>
<protein>
    <recommendedName>
        <fullName evidence="12">G-protein coupled receptors family 1 profile domain-containing protein</fullName>
    </recommendedName>
</protein>
<proteinExistence type="inferred from homology"/>
<keyword evidence="3" id="KW-1003">Cell membrane</keyword>
<dbReference type="InterPro" id="IPR000276">
    <property type="entry name" value="GPCR_Rhodpsn"/>
</dbReference>
<evidence type="ECO:0000313" key="14">
    <source>
        <dbReference type="Proteomes" id="UP001286313"/>
    </source>
</evidence>
<dbReference type="InterPro" id="IPR017452">
    <property type="entry name" value="GPCR_Rhodpsn_7TM"/>
</dbReference>
<feature type="transmembrane region" description="Helical" evidence="11">
    <location>
        <begin position="20"/>
        <end position="43"/>
    </location>
</feature>
<evidence type="ECO:0000256" key="8">
    <source>
        <dbReference type="ARBA" id="ARBA00023170"/>
    </source>
</evidence>
<comment type="caution">
    <text evidence="13">The sequence shown here is derived from an EMBL/GenBank/DDBJ whole genome shotgun (WGS) entry which is preliminary data.</text>
</comment>
<evidence type="ECO:0000256" key="1">
    <source>
        <dbReference type="ARBA" id="ARBA00004651"/>
    </source>
</evidence>
<evidence type="ECO:0000256" key="5">
    <source>
        <dbReference type="ARBA" id="ARBA00022989"/>
    </source>
</evidence>
<dbReference type="Proteomes" id="UP001286313">
    <property type="component" value="Unassembled WGS sequence"/>
</dbReference>
<evidence type="ECO:0000256" key="6">
    <source>
        <dbReference type="ARBA" id="ARBA00023040"/>
    </source>
</evidence>
<evidence type="ECO:0000313" key="13">
    <source>
        <dbReference type="EMBL" id="KAK3860446.1"/>
    </source>
</evidence>
<keyword evidence="4 11" id="KW-0812">Transmembrane</keyword>
<feature type="transmembrane region" description="Helical" evidence="11">
    <location>
        <begin position="309"/>
        <end position="333"/>
    </location>
</feature>
<keyword evidence="6" id="KW-0297">G-protein coupled receptor</keyword>
<dbReference type="SUPFAM" id="SSF81321">
    <property type="entry name" value="Family A G protein-coupled receptor-like"/>
    <property type="match status" value="1"/>
</dbReference>
<comment type="similarity">
    <text evidence="2">Belongs to the G-protein coupled receptor 1 family.</text>
</comment>
<dbReference type="GO" id="GO:0004930">
    <property type="term" value="F:G protein-coupled receptor activity"/>
    <property type="evidence" value="ECO:0007669"/>
    <property type="project" value="UniProtKB-KW"/>
</dbReference>
<dbReference type="PANTHER" id="PTHR24248:SF189">
    <property type="entry name" value="ALPHA2-ADRENERGIC-LIKE OCTOPAMINE RECEPTOR, ISOFORM B"/>
    <property type="match status" value="1"/>
</dbReference>
<feature type="region of interest" description="Disordered" evidence="10">
    <location>
        <begin position="55"/>
        <end position="119"/>
    </location>
</feature>
<accession>A0AAE1ES95</accession>
<dbReference type="AlphaFoldDB" id="A0AAE1ES95"/>
<dbReference type="Pfam" id="PF00001">
    <property type="entry name" value="7tm_1"/>
    <property type="match status" value="1"/>
</dbReference>
<keyword evidence="14" id="KW-1185">Reference proteome</keyword>
<dbReference type="GO" id="GO:0005886">
    <property type="term" value="C:plasma membrane"/>
    <property type="evidence" value="ECO:0007669"/>
    <property type="project" value="UniProtKB-SubCell"/>
</dbReference>
<comment type="subcellular location">
    <subcellularLocation>
        <location evidence="1">Cell membrane</location>
        <topology evidence="1">Multi-pass membrane protein</topology>
    </subcellularLocation>
</comment>
<name>A0AAE1ES95_PETCI</name>
<evidence type="ECO:0000256" key="3">
    <source>
        <dbReference type="ARBA" id="ARBA00022475"/>
    </source>
</evidence>
<dbReference type="EMBL" id="JAWQEG010004729">
    <property type="protein sequence ID" value="KAK3860446.1"/>
    <property type="molecule type" value="Genomic_DNA"/>
</dbReference>
<evidence type="ECO:0000256" key="10">
    <source>
        <dbReference type="SAM" id="MobiDB-lite"/>
    </source>
</evidence>
<feature type="region of interest" description="Disordered" evidence="10">
    <location>
        <begin position="167"/>
        <end position="249"/>
    </location>
</feature>
<keyword evidence="5 11" id="KW-1133">Transmembrane helix</keyword>
<dbReference type="Gene3D" id="1.20.1070.10">
    <property type="entry name" value="Rhodopsin 7-helix transmembrane proteins"/>
    <property type="match status" value="2"/>
</dbReference>
<reference evidence="13" key="1">
    <citation type="submission" date="2023-10" db="EMBL/GenBank/DDBJ databases">
        <title>Genome assemblies of two species of porcelain crab, Petrolisthes cinctipes and Petrolisthes manimaculis (Anomura: Porcellanidae).</title>
        <authorList>
            <person name="Angst P."/>
        </authorList>
    </citation>
    <scope>NUCLEOTIDE SEQUENCE</scope>
    <source>
        <strain evidence="13">PB745_01</strain>
        <tissue evidence="13">Gill</tissue>
    </source>
</reference>